<name>A0A559KCY1_9BACL</name>
<dbReference type="EMBL" id="VNJI01000011">
    <property type="protein sequence ID" value="TVY09997.1"/>
    <property type="molecule type" value="Genomic_DNA"/>
</dbReference>
<gene>
    <name evidence="1" type="ORF">FPZ49_11540</name>
</gene>
<comment type="caution">
    <text evidence="1">The sequence shown here is derived from an EMBL/GenBank/DDBJ whole genome shotgun (WGS) entry which is preliminary data.</text>
</comment>
<dbReference type="AlphaFoldDB" id="A0A559KCY1"/>
<keyword evidence="2" id="KW-1185">Reference proteome</keyword>
<reference evidence="1 2" key="1">
    <citation type="submission" date="2019-07" db="EMBL/GenBank/DDBJ databases">
        <authorList>
            <person name="Kim J."/>
        </authorList>
    </citation>
    <scope>NUCLEOTIDE SEQUENCE [LARGE SCALE GENOMIC DNA]</scope>
    <source>
        <strain evidence="1 2">JC52</strain>
    </source>
</reference>
<organism evidence="1 2">
    <name type="scientific">Paenibacillus cremeus</name>
    <dbReference type="NCBI Taxonomy" id="2163881"/>
    <lineage>
        <taxon>Bacteria</taxon>
        <taxon>Bacillati</taxon>
        <taxon>Bacillota</taxon>
        <taxon>Bacilli</taxon>
        <taxon>Bacillales</taxon>
        <taxon>Paenibacillaceae</taxon>
        <taxon>Paenibacillus</taxon>
    </lineage>
</organism>
<protein>
    <submittedName>
        <fullName evidence="1">Uncharacterized protein</fullName>
    </submittedName>
</protein>
<evidence type="ECO:0000313" key="1">
    <source>
        <dbReference type="EMBL" id="TVY09997.1"/>
    </source>
</evidence>
<dbReference type="Proteomes" id="UP000317036">
    <property type="component" value="Unassembled WGS sequence"/>
</dbReference>
<evidence type="ECO:0000313" key="2">
    <source>
        <dbReference type="Proteomes" id="UP000317036"/>
    </source>
</evidence>
<accession>A0A559KCY1</accession>
<sequence>MIQVLNDLLVLVSQNWETISSIIGFFLVTVGGYKYTQQSSKNYATGLAKTLMFAVEKKATDLLLTTGKNKFDFVVSEAYDKFPALVRVHISKPMFSMLVQQLFDEAVAIAKEHQTEQPIMQAPTIPVATTNVQQTIQDAQSNQSVQLTQSN</sequence>
<dbReference type="RefSeq" id="WP_144846656.1">
    <property type="nucleotide sequence ID" value="NZ_VNJI01000011.1"/>
</dbReference>
<proteinExistence type="predicted"/>